<proteinExistence type="predicted"/>
<dbReference type="PANTHER" id="PTHR42923">
    <property type="entry name" value="PROTOPORPHYRINOGEN OXIDASE"/>
    <property type="match status" value="1"/>
</dbReference>
<dbReference type="PANTHER" id="PTHR42923:SF17">
    <property type="entry name" value="AMINE OXIDASE DOMAIN-CONTAINING PROTEIN"/>
    <property type="match status" value="1"/>
</dbReference>
<reference evidence="2 3" key="1">
    <citation type="submission" date="2020-03" db="EMBL/GenBank/DDBJ databases">
        <title>Hydrogenophaga sp. nov. isolated from cyanobacterial mat.</title>
        <authorList>
            <person name="Thorat V."/>
            <person name="Kirdat K."/>
            <person name="Tiwarekar B."/>
            <person name="Costa E.D."/>
            <person name="Yadav A."/>
        </authorList>
    </citation>
    <scope>NUCLEOTIDE SEQUENCE [LARGE SCALE GENOMIC DNA]</scope>
    <source>
        <strain evidence="2 3">BA0156</strain>
    </source>
</reference>
<dbReference type="Pfam" id="PF01593">
    <property type="entry name" value="Amino_oxidase"/>
    <property type="match status" value="1"/>
</dbReference>
<evidence type="ECO:0000259" key="1">
    <source>
        <dbReference type="Pfam" id="PF01593"/>
    </source>
</evidence>
<name>A0A6G8IKY0_9BURK</name>
<dbReference type="AlphaFoldDB" id="A0A6G8IKY0"/>
<accession>A0A6G8IKY0</accession>
<dbReference type="Gene3D" id="3.50.50.60">
    <property type="entry name" value="FAD/NAD(P)-binding domain"/>
    <property type="match status" value="1"/>
</dbReference>
<dbReference type="Gene3D" id="1.10.405.20">
    <property type="match status" value="1"/>
</dbReference>
<gene>
    <name evidence="2" type="ORF">G9Q37_16760</name>
</gene>
<dbReference type="KEGG" id="hcz:G9Q37_16760"/>
<dbReference type="GO" id="GO:0016491">
    <property type="term" value="F:oxidoreductase activity"/>
    <property type="evidence" value="ECO:0007669"/>
    <property type="project" value="InterPro"/>
</dbReference>
<dbReference type="InterPro" id="IPR036188">
    <property type="entry name" value="FAD/NAD-bd_sf"/>
</dbReference>
<sequence length="467" mass="51474">MYLSPNPSASTLQRRIAVVGSGIAGLAAAHTLQGLAEVTLFEAGEWFGGHTHTVDVTLPDARGEPTTFGVDTGFLVLNERTYPNLLALFAQLGVPLAKSDMSFSVQVPGQGPRGQSLEWSGSDLSTVFAQRSNLVNPRFWRMLRDIVRFNGVCTALAERGDDLRPDSPLLQPLGDFLREQGFSDEFRDWYFLPMLGCIWSCPTDQMLQFPVATMVRFCHNHGLLQVANRPQWFTVAGGARQYVQKIVAGVHDARLSTPVRHLVREPDGVRIATDRSVERFDAVVLACHSDQALRLLGDGASALERELLGAIRYQANRAVLHTDTSVLPTATRAWAAWNYERAPQREQESARVCLHYLLNRLQPLPVRQPVVVSLNPQREIAPQHVLGAWDYDHPVFDLGAIRAQARVPLMQGQQRTWFAGAWCGYGFHEDGLKAGLHAARGLMDHFGLVPKAGAGEARRAALPGVLA</sequence>
<evidence type="ECO:0000313" key="3">
    <source>
        <dbReference type="Proteomes" id="UP000503162"/>
    </source>
</evidence>
<protein>
    <submittedName>
        <fullName evidence="2">NAD(P)-binding protein</fullName>
    </submittedName>
</protein>
<dbReference type="EMBL" id="CP049989">
    <property type="protein sequence ID" value="QIM53686.1"/>
    <property type="molecule type" value="Genomic_DNA"/>
</dbReference>
<feature type="domain" description="Amine oxidase" evidence="1">
    <location>
        <begin position="23"/>
        <end position="441"/>
    </location>
</feature>
<dbReference type="RefSeq" id="WP_166228937.1">
    <property type="nucleotide sequence ID" value="NZ_CP049989.1"/>
</dbReference>
<dbReference type="InterPro" id="IPR002937">
    <property type="entry name" value="Amino_oxidase"/>
</dbReference>
<dbReference type="SUPFAM" id="SSF51905">
    <property type="entry name" value="FAD/NAD(P)-binding domain"/>
    <property type="match status" value="1"/>
</dbReference>
<dbReference type="Proteomes" id="UP000503162">
    <property type="component" value="Chromosome"/>
</dbReference>
<organism evidence="2 3">
    <name type="scientific">Hydrogenophaga crocea</name>
    <dbReference type="NCBI Taxonomy" id="2716225"/>
    <lineage>
        <taxon>Bacteria</taxon>
        <taxon>Pseudomonadati</taxon>
        <taxon>Pseudomonadota</taxon>
        <taxon>Betaproteobacteria</taxon>
        <taxon>Burkholderiales</taxon>
        <taxon>Comamonadaceae</taxon>
        <taxon>Hydrogenophaga</taxon>
    </lineage>
</organism>
<evidence type="ECO:0000313" key="2">
    <source>
        <dbReference type="EMBL" id="QIM53686.1"/>
    </source>
</evidence>
<keyword evidence="3" id="KW-1185">Reference proteome</keyword>
<dbReference type="InterPro" id="IPR050464">
    <property type="entry name" value="Zeta_carotene_desat/Oxidored"/>
</dbReference>
<dbReference type="Gene3D" id="3.30.70.1990">
    <property type="match status" value="1"/>
</dbReference>